<keyword evidence="5 11" id="KW-0406">Ion transport</keyword>
<evidence type="ECO:0000256" key="2">
    <source>
        <dbReference type="ARBA" id="ARBA00022475"/>
    </source>
</evidence>
<dbReference type="SUPFAM" id="SSF63712">
    <property type="entry name" value="Nicotinic receptor ligand binding domain-like"/>
    <property type="match status" value="1"/>
</dbReference>
<dbReference type="CTD" id="24593610"/>
<reference evidence="13" key="4">
    <citation type="journal article" date="2022" name="PLoS Pathog.">
        <title>Chromosome-level genome of Schistosoma haematobium underpins genome-wide explorations of molecular variation.</title>
        <authorList>
            <person name="Stroehlein A.J."/>
            <person name="Korhonen P.K."/>
            <person name="Lee V.V."/>
            <person name="Ralph S.A."/>
            <person name="Mentink-Kane M."/>
            <person name="You H."/>
            <person name="McManus D.P."/>
            <person name="Tchuente L.T."/>
            <person name="Stothard J.R."/>
            <person name="Kaur P."/>
            <person name="Dudchenko O."/>
            <person name="Aiden E.L."/>
            <person name="Yang B."/>
            <person name="Yang H."/>
            <person name="Emery A.M."/>
            <person name="Webster B.L."/>
            <person name="Brindley P.J."/>
            <person name="Rollinson D."/>
            <person name="Chang B.C.H."/>
            <person name="Gasser R.B."/>
            <person name="Young N.D."/>
        </authorList>
    </citation>
    <scope>NUCLEOTIDE SEQUENCE</scope>
</reference>
<dbReference type="EMBL" id="AMPZ03000004">
    <property type="protein sequence ID" value="KAH9584983.1"/>
    <property type="molecule type" value="Genomic_DNA"/>
</dbReference>
<keyword evidence="6" id="KW-0472">Membrane</keyword>
<reference evidence="13" key="1">
    <citation type="journal article" date="2012" name="Nat. Genet.">
        <title>Whole-genome sequence of Schistosoma haematobium.</title>
        <authorList>
            <person name="Young N.D."/>
            <person name="Jex A.R."/>
            <person name="Li B."/>
            <person name="Liu S."/>
            <person name="Yang L."/>
            <person name="Xiong Z."/>
            <person name="Li Y."/>
            <person name="Cantacessi C."/>
            <person name="Hall R.S."/>
            <person name="Xu X."/>
            <person name="Chen F."/>
            <person name="Wu X."/>
            <person name="Zerlotini A."/>
            <person name="Oliveira G."/>
            <person name="Hofmann A."/>
            <person name="Zhang G."/>
            <person name="Fang X."/>
            <person name="Kang Y."/>
            <person name="Campbell B.E."/>
            <person name="Loukas A."/>
            <person name="Ranganathan S."/>
            <person name="Rollinson D."/>
            <person name="Rinaldi G."/>
            <person name="Brindley P.J."/>
            <person name="Yang H."/>
            <person name="Wang J."/>
            <person name="Wang J."/>
            <person name="Gasser R.B."/>
        </authorList>
    </citation>
    <scope>NUCLEOTIDE SEQUENCE</scope>
</reference>
<keyword evidence="9 11" id="KW-0407">Ion channel</keyword>
<accession>A0A922IQY7</accession>
<comment type="similarity">
    <text evidence="11">Belongs to the ligand-gated ion channel (TC 1.A.9) family.</text>
</comment>
<dbReference type="Pfam" id="PF02931">
    <property type="entry name" value="Neur_chan_LBD"/>
    <property type="match status" value="1"/>
</dbReference>
<dbReference type="GeneID" id="24593610"/>
<evidence type="ECO:0000256" key="1">
    <source>
        <dbReference type="ARBA" id="ARBA00022448"/>
    </source>
</evidence>
<keyword evidence="2" id="KW-1003">Cell membrane</keyword>
<dbReference type="GO" id="GO:0022848">
    <property type="term" value="F:acetylcholine-gated monoatomic cation-selective channel activity"/>
    <property type="evidence" value="ECO:0007669"/>
    <property type="project" value="InterPro"/>
</dbReference>
<protein>
    <submittedName>
        <fullName evidence="13">Neuronal acetylcholine receptor subunit alpha-2, variant 2</fullName>
    </submittedName>
</protein>
<dbReference type="InterPro" id="IPR006202">
    <property type="entry name" value="Neur_chan_lig-bd"/>
</dbReference>
<reference evidence="13" key="3">
    <citation type="submission" date="2021-06" db="EMBL/GenBank/DDBJ databases">
        <title>Chromosome-level genome assembly for S. haematobium.</title>
        <authorList>
            <person name="Stroehlein A.J."/>
        </authorList>
    </citation>
    <scope>NUCLEOTIDE SEQUENCE</scope>
</reference>
<keyword evidence="14" id="KW-1185">Reference proteome</keyword>
<evidence type="ECO:0000256" key="8">
    <source>
        <dbReference type="ARBA" id="ARBA00023286"/>
    </source>
</evidence>
<comment type="caution">
    <text evidence="13">The sequence shown here is derived from an EMBL/GenBank/DDBJ whole genome shotgun (WGS) entry which is preliminary data.</text>
</comment>
<keyword evidence="4" id="KW-0770">Synapse</keyword>
<name>A0A922IQY7_SCHHA</name>
<evidence type="ECO:0000256" key="10">
    <source>
        <dbReference type="ARBA" id="ARBA00034099"/>
    </source>
</evidence>
<organism evidence="13 14">
    <name type="scientific">Schistosoma haematobium</name>
    <name type="common">Blood fluke</name>
    <dbReference type="NCBI Taxonomy" id="6185"/>
    <lineage>
        <taxon>Eukaryota</taxon>
        <taxon>Metazoa</taxon>
        <taxon>Spiralia</taxon>
        <taxon>Lophotrochozoa</taxon>
        <taxon>Platyhelminthes</taxon>
        <taxon>Trematoda</taxon>
        <taxon>Digenea</taxon>
        <taxon>Strigeidida</taxon>
        <taxon>Schistosomatoidea</taxon>
        <taxon>Schistosomatidae</taxon>
        <taxon>Schistosoma</taxon>
    </lineage>
</organism>
<dbReference type="PROSITE" id="PS00236">
    <property type="entry name" value="NEUROTR_ION_CHANNEL"/>
    <property type="match status" value="1"/>
</dbReference>
<evidence type="ECO:0000313" key="13">
    <source>
        <dbReference type="EMBL" id="KAH9584983.1"/>
    </source>
</evidence>
<dbReference type="InterPro" id="IPR036734">
    <property type="entry name" value="Neur_chan_lig-bd_sf"/>
</dbReference>
<evidence type="ECO:0000256" key="11">
    <source>
        <dbReference type="RuleBase" id="RU000687"/>
    </source>
</evidence>
<reference evidence="13" key="2">
    <citation type="journal article" date="2019" name="Gigascience">
        <title>High-quality Schistosoma haematobium genome achieved by single-molecule and long-range sequencing.</title>
        <authorList>
            <person name="Stroehlein A.J."/>
            <person name="Korhonen P.K."/>
            <person name="Chong T.M."/>
            <person name="Lim Y.L."/>
            <person name="Chan K.G."/>
            <person name="Webster B."/>
            <person name="Rollinson D."/>
            <person name="Brindley P.J."/>
            <person name="Gasser R.B."/>
            <person name="Young N.D."/>
        </authorList>
    </citation>
    <scope>NUCLEOTIDE SEQUENCE</scope>
</reference>
<dbReference type="Gene3D" id="2.70.170.10">
    <property type="entry name" value="Neurotransmitter-gated ion-channel ligand-binding domain"/>
    <property type="match status" value="1"/>
</dbReference>
<evidence type="ECO:0000256" key="3">
    <source>
        <dbReference type="ARBA" id="ARBA00022692"/>
    </source>
</evidence>
<sequence length="139" mass="16494">MSPEITVGNTTVQQITVAFGLGLIQILQLNENEQILTVSVRSLYRWTDYHLVWNPEEYENITHINIPTDKIWLPDIALYNYADERLEERRECAVRVDHNGVVEWHPMAIYKSTCPVKIKYFPYDKQVCYLRFGPWTFDR</sequence>
<dbReference type="GO" id="GO:0004888">
    <property type="term" value="F:transmembrane signaling receptor activity"/>
    <property type="evidence" value="ECO:0007669"/>
    <property type="project" value="InterPro"/>
</dbReference>
<dbReference type="PANTHER" id="PTHR18945">
    <property type="entry name" value="NEUROTRANSMITTER GATED ION CHANNEL"/>
    <property type="match status" value="1"/>
</dbReference>
<keyword evidence="7 13" id="KW-0675">Receptor</keyword>
<evidence type="ECO:0000313" key="14">
    <source>
        <dbReference type="Proteomes" id="UP000471633"/>
    </source>
</evidence>
<comment type="subcellular location">
    <subcellularLocation>
        <location evidence="10">Synaptic cell membrane</location>
        <topology evidence="10">Multi-pass membrane protein</topology>
    </subcellularLocation>
</comment>
<evidence type="ECO:0000256" key="4">
    <source>
        <dbReference type="ARBA" id="ARBA00023018"/>
    </source>
</evidence>
<dbReference type="FunFam" id="2.70.170.10:FF:000028">
    <property type="entry name" value="AcetylCholine Receptor"/>
    <property type="match status" value="1"/>
</dbReference>
<evidence type="ECO:0000256" key="9">
    <source>
        <dbReference type="ARBA" id="ARBA00023303"/>
    </source>
</evidence>
<dbReference type="RefSeq" id="XP_051067714.1">
    <property type="nucleotide sequence ID" value="XM_051214525.1"/>
</dbReference>
<feature type="domain" description="Neurotransmitter-gated ion-channel ligand-binding" evidence="12">
    <location>
        <begin position="12"/>
        <end position="138"/>
    </location>
</feature>
<dbReference type="InterPro" id="IPR002394">
    <property type="entry name" value="Nicotinic_acetylcholine_rcpt"/>
</dbReference>
<dbReference type="Proteomes" id="UP000471633">
    <property type="component" value="Unassembled WGS sequence"/>
</dbReference>
<keyword evidence="1 11" id="KW-0813">Transport</keyword>
<dbReference type="GO" id="GO:0045211">
    <property type="term" value="C:postsynaptic membrane"/>
    <property type="evidence" value="ECO:0007669"/>
    <property type="project" value="InterPro"/>
</dbReference>
<dbReference type="PRINTS" id="PR00254">
    <property type="entry name" value="NICOTINICR"/>
</dbReference>
<gene>
    <name evidence="13" type="primary">CHRNA2_6</name>
    <name evidence="13" type="ORF">MS3_00006388</name>
</gene>
<evidence type="ECO:0000259" key="12">
    <source>
        <dbReference type="Pfam" id="PF02931"/>
    </source>
</evidence>
<keyword evidence="8" id="KW-1071">Ligand-gated ion channel</keyword>
<evidence type="ECO:0000256" key="7">
    <source>
        <dbReference type="ARBA" id="ARBA00023170"/>
    </source>
</evidence>
<evidence type="ECO:0000256" key="5">
    <source>
        <dbReference type="ARBA" id="ARBA00023065"/>
    </source>
</evidence>
<keyword evidence="3" id="KW-0812">Transmembrane</keyword>
<dbReference type="InterPro" id="IPR018000">
    <property type="entry name" value="Neurotransmitter_ion_chnl_CS"/>
</dbReference>
<dbReference type="PRINTS" id="PR00252">
    <property type="entry name" value="NRIONCHANNEL"/>
</dbReference>
<dbReference type="InterPro" id="IPR006201">
    <property type="entry name" value="Neur_channel"/>
</dbReference>
<evidence type="ECO:0000256" key="6">
    <source>
        <dbReference type="ARBA" id="ARBA00023136"/>
    </source>
</evidence>
<proteinExistence type="inferred from homology"/>
<dbReference type="AlphaFoldDB" id="A0A922IQY7"/>